<dbReference type="Proteomes" id="UP000011991">
    <property type="component" value="Unassembled WGS sequence"/>
</dbReference>
<dbReference type="EMBL" id="ANOG01000515">
    <property type="protein sequence ID" value="EMI19497.1"/>
    <property type="molecule type" value="Genomic_DNA"/>
</dbReference>
<organism evidence="1 2">
    <name type="scientific">Rhodopirellula maiorica SM1</name>
    <dbReference type="NCBI Taxonomy" id="1265738"/>
    <lineage>
        <taxon>Bacteria</taxon>
        <taxon>Pseudomonadati</taxon>
        <taxon>Planctomycetota</taxon>
        <taxon>Planctomycetia</taxon>
        <taxon>Pirellulales</taxon>
        <taxon>Pirellulaceae</taxon>
        <taxon>Novipirellula</taxon>
    </lineage>
</organism>
<protein>
    <submittedName>
        <fullName evidence="1">Uncharacterized protein</fullName>
    </submittedName>
</protein>
<name>M5RVS5_9BACT</name>
<accession>M5RVS5</accession>
<dbReference type="PATRIC" id="fig|1265738.3.peg.3592"/>
<dbReference type="AlphaFoldDB" id="M5RVS5"/>
<comment type="caution">
    <text evidence="1">The sequence shown here is derived from an EMBL/GenBank/DDBJ whole genome shotgun (WGS) entry which is preliminary data.</text>
</comment>
<sequence>MPKSVRLLSPSGISPPSRAKRFETKWKWGTEIDALRRVVGFDTTELWAERPGDRIDR</sequence>
<proteinExistence type="predicted"/>
<evidence type="ECO:0000313" key="1">
    <source>
        <dbReference type="EMBL" id="EMI19497.1"/>
    </source>
</evidence>
<reference evidence="1 2" key="1">
    <citation type="journal article" date="2013" name="Mar. Genomics">
        <title>Expression of sulfatases in Rhodopirellula baltica and the diversity of sulfatases in the genus Rhodopirellula.</title>
        <authorList>
            <person name="Wegner C.E."/>
            <person name="Richter-Heitmann T."/>
            <person name="Klindworth A."/>
            <person name="Klockow C."/>
            <person name="Richter M."/>
            <person name="Achstetter T."/>
            <person name="Glockner F.O."/>
            <person name="Harder J."/>
        </authorList>
    </citation>
    <scope>NUCLEOTIDE SEQUENCE [LARGE SCALE GENOMIC DNA]</scope>
    <source>
        <strain evidence="1 2">SM1</strain>
    </source>
</reference>
<evidence type="ECO:0000313" key="2">
    <source>
        <dbReference type="Proteomes" id="UP000011991"/>
    </source>
</evidence>
<gene>
    <name evidence="1" type="ORF">RMSM_03587</name>
</gene>
<keyword evidence="2" id="KW-1185">Reference proteome</keyword>